<proteinExistence type="predicted"/>
<gene>
    <name evidence="6" type="ORF">CON73_03915</name>
</gene>
<dbReference type="EMBL" id="NVOI01000019">
    <property type="protein sequence ID" value="PGG94130.1"/>
    <property type="molecule type" value="Genomic_DNA"/>
</dbReference>
<dbReference type="RefSeq" id="WP_098643444.1">
    <property type="nucleotide sequence ID" value="NZ_NVFS01000022.1"/>
</dbReference>
<comment type="caution">
    <text evidence="6">The sequence shown here is derived from an EMBL/GenBank/DDBJ whole genome shotgun (WGS) entry which is preliminary data.</text>
</comment>
<sequence>MVQLLANMRGKIHNNIIQLRKKGFFSLLLTKFLVQFVGFGSVILVAKFISPESMAQIKSLQTYLILAVLIGTFGLDTAILKYCSEPREEGEKKYLLSYAIRKSIIFCVISVILFNLFLVFSPKYSVFQWGGYTLCIPMLTMTNILMNYLLALKRVKRMAVIQSIIKIQNAIFIIIGTWFFGIKGFIIATVLGLVVGLFPLFKEVNSIKVSYNMSKKIPFTFWNIAFFSFLANFTNNIGNYTDIIIMDSFITNRVEMGYYAIATIFLLGATQVTATLQNIYTPYLTESTKDISKLKQMTFNIQKKTLVLSIFVGITVYLGAKIFVPIFYGNSYINTVTYTGILMVKYVIYSSYAIVAIMLIALGRMKENFLVNLISVPIILLINYFIGKHFSIIGIAWAQVFNALLVLVIQYVFVFIVIKKERRYV</sequence>
<name>A0A2B5DG90_9BACI</name>
<dbReference type="Proteomes" id="UP000225320">
    <property type="component" value="Unassembled WGS sequence"/>
</dbReference>
<protein>
    <submittedName>
        <fullName evidence="6">Sugar isomerase</fullName>
    </submittedName>
</protein>
<keyword evidence="6" id="KW-0413">Isomerase</keyword>
<keyword evidence="3" id="KW-0812">Transmembrane</keyword>
<keyword evidence="4" id="KW-1133">Transmembrane helix</keyword>
<dbReference type="AlphaFoldDB" id="A0A2B5DG90"/>
<accession>A0A2B5DG90</accession>
<evidence type="ECO:0000313" key="6">
    <source>
        <dbReference type="EMBL" id="PGG94130.1"/>
    </source>
</evidence>
<evidence type="ECO:0000313" key="7">
    <source>
        <dbReference type="Proteomes" id="UP000225320"/>
    </source>
</evidence>
<dbReference type="InterPro" id="IPR002797">
    <property type="entry name" value="Polysacc_synth"/>
</dbReference>
<keyword evidence="5" id="KW-0472">Membrane</keyword>
<dbReference type="Pfam" id="PF01943">
    <property type="entry name" value="Polysacc_synt"/>
    <property type="match status" value="1"/>
</dbReference>
<dbReference type="GO" id="GO:0005886">
    <property type="term" value="C:plasma membrane"/>
    <property type="evidence" value="ECO:0007669"/>
    <property type="project" value="UniProtKB-SubCell"/>
</dbReference>
<evidence type="ECO:0000256" key="5">
    <source>
        <dbReference type="ARBA" id="ARBA00023136"/>
    </source>
</evidence>
<dbReference type="InterPro" id="IPR050833">
    <property type="entry name" value="Poly_Biosynth_Transport"/>
</dbReference>
<evidence type="ECO:0000256" key="3">
    <source>
        <dbReference type="ARBA" id="ARBA00022692"/>
    </source>
</evidence>
<evidence type="ECO:0000256" key="4">
    <source>
        <dbReference type="ARBA" id="ARBA00022989"/>
    </source>
</evidence>
<comment type="subcellular location">
    <subcellularLocation>
        <location evidence="1">Cell membrane</location>
        <topology evidence="1">Multi-pass membrane protein</topology>
    </subcellularLocation>
</comment>
<reference evidence="6 7" key="1">
    <citation type="submission" date="2017-09" db="EMBL/GenBank/DDBJ databases">
        <title>Large-scale bioinformatics analysis of Bacillus genomes uncovers conserved roles of natural products in bacterial physiology.</title>
        <authorList>
            <consortium name="Agbiome Team Llc"/>
            <person name="Bleich R.M."/>
            <person name="Grubbs K.J."/>
            <person name="Santa Maria K.C."/>
            <person name="Allen S.E."/>
            <person name="Farag S."/>
            <person name="Shank E.A."/>
            <person name="Bowers A."/>
        </authorList>
    </citation>
    <scope>NUCLEOTIDE SEQUENCE [LARGE SCALE GENOMIC DNA]</scope>
    <source>
        <strain evidence="6 7">AFS094862</strain>
    </source>
</reference>
<evidence type="ECO:0000256" key="1">
    <source>
        <dbReference type="ARBA" id="ARBA00004651"/>
    </source>
</evidence>
<dbReference type="GO" id="GO:0016853">
    <property type="term" value="F:isomerase activity"/>
    <property type="evidence" value="ECO:0007669"/>
    <property type="project" value="UniProtKB-KW"/>
</dbReference>
<organism evidence="6 7">
    <name type="scientific">Bacillus toyonensis</name>
    <dbReference type="NCBI Taxonomy" id="155322"/>
    <lineage>
        <taxon>Bacteria</taxon>
        <taxon>Bacillati</taxon>
        <taxon>Bacillota</taxon>
        <taxon>Bacilli</taxon>
        <taxon>Bacillales</taxon>
        <taxon>Bacillaceae</taxon>
        <taxon>Bacillus</taxon>
        <taxon>Bacillus cereus group</taxon>
    </lineage>
</organism>
<dbReference type="PANTHER" id="PTHR30250:SF11">
    <property type="entry name" value="O-ANTIGEN TRANSPORTER-RELATED"/>
    <property type="match status" value="1"/>
</dbReference>
<evidence type="ECO:0000256" key="2">
    <source>
        <dbReference type="ARBA" id="ARBA00022475"/>
    </source>
</evidence>
<dbReference type="PANTHER" id="PTHR30250">
    <property type="entry name" value="PST FAMILY PREDICTED COLANIC ACID TRANSPORTER"/>
    <property type="match status" value="1"/>
</dbReference>
<keyword evidence="2" id="KW-1003">Cell membrane</keyword>